<name>A0A6J4L6D4_9BACT</name>
<accession>A0A6J4L6D4</accession>
<proteinExistence type="predicted"/>
<evidence type="ECO:0000313" key="2">
    <source>
        <dbReference type="EMBL" id="CAA9323420.1"/>
    </source>
</evidence>
<dbReference type="SUPFAM" id="SSF54060">
    <property type="entry name" value="His-Me finger endonucleases"/>
    <property type="match status" value="1"/>
</dbReference>
<gene>
    <name evidence="2" type="ORF">AVDCRST_MAG68-2098</name>
</gene>
<reference evidence="2" key="1">
    <citation type="submission" date="2020-02" db="EMBL/GenBank/DDBJ databases">
        <authorList>
            <person name="Meier V. D."/>
        </authorList>
    </citation>
    <scope>NUCLEOTIDE SEQUENCE</scope>
    <source>
        <strain evidence="2">AVDCRST_MAG68</strain>
    </source>
</reference>
<keyword evidence="2" id="KW-0540">Nuclease</keyword>
<keyword evidence="2" id="KW-0378">Hydrolase</keyword>
<feature type="domain" description="HNH nuclease" evidence="1">
    <location>
        <begin position="96"/>
        <end position="138"/>
    </location>
</feature>
<protein>
    <submittedName>
        <fullName evidence="2">Endonuclease</fullName>
    </submittedName>
</protein>
<dbReference type="InterPro" id="IPR044930">
    <property type="entry name" value="Homing_endonuclease_His-Me"/>
</dbReference>
<dbReference type="Pfam" id="PF13392">
    <property type="entry name" value="HNH_3"/>
    <property type="match status" value="1"/>
</dbReference>
<dbReference type="Gene3D" id="3.90.75.10">
    <property type="entry name" value="Homing Intron 3 (I-ppo) Encoded Endonuclease, Chain A"/>
    <property type="match status" value="1"/>
</dbReference>
<sequence length="192" mass="21358">MLGTTEMAPRAVNAGATANGSEVPMTDEAYPSGYCECGCGRITNIYQGKPRRYIHGHQRRKPGPDYEITAAGCWQWIRTVDPSGYGVLSINARRHLAHRHYYEQQVGPIPEGLVIDHLCRNTRCVNPAHLEAVTTRENILRGVGWSGTHARKTHCPAGHPLEGDNLSAYHLRKGQRKCLACHAARQRERRAA</sequence>
<keyword evidence="2" id="KW-0255">Endonuclease</keyword>
<organism evidence="2">
    <name type="scientific">uncultured Gemmatimonadota bacterium</name>
    <dbReference type="NCBI Taxonomy" id="203437"/>
    <lineage>
        <taxon>Bacteria</taxon>
        <taxon>Pseudomonadati</taxon>
        <taxon>Gemmatimonadota</taxon>
        <taxon>environmental samples</taxon>
    </lineage>
</organism>
<evidence type="ECO:0000259" key="1">
    <source>
        <dbReference type="Pfam" id="PF13392"/>
    </source>
</evidence>
<dbReference type="AlphaFoldDB" id="A0A6J4L6D4"/>
<dbReference type="EMBL" id="CADCTW010000097">
    <property type="protein sequence ID" value="CAA9323420.1"/>
    <property type="molecule type" value="Genomic_DNA"/>
</dbReference>
<dbReference type="InterPro" id="IPR044925">
    <property type="entry name" value="His-Me_finger_sf"/>
</dbReference>
<dbReference type="GO" id="GO:0004519">
    <property type="term" value="F:endonuclease activity"/>
    <property type="evidence" value="ECO:0007669"/>
    <property type="project" value="UniProtKB-KW"/>
</dbReference>
<dbReference type="InterPro" id="IPR003615">
    <property type="entry name" value="HNH_nuc"/>
</dbReference>